<organism evidence="19 20">
    <name type="scientific">Vigna mungo</name>
    <name type="common">Black gram</name>
    <name type="synonym">Phaseolus mungo</name>
    <dbReference type="NCBI Taxonomy" id="3915"/>
    <lineage>
        <taxon>Eukaryota</taxon>
        <taxon>Viridiplantae</taxon>
        <taxon>Streptophyta</taxon>
        <taxon>Embryophyta</taxon>
        <taxon>Tracheophyta</taxon>
        <taxon>Spermatophyta</taxon>
        <taxon>Magnoliopsida</taxon>
        <taxon>eudicotyledons</taxon>
        <taxon>Gunneridae</taxon>
        <taxon>Pentapetalae</taxon>
        <taxon>rosids</taxon>
        <taxon>fabids</taxon>
        <taxon>Fabales</taxon>
        <taxon>Fabaceae</taxon>
        <taxon>Papilionoideae</taxon>
        <taxon>50 kb inversion clade</taxon>
        <taxon>NPAAA clade</taxon>
        <taxon>indigoferoid/millettioid clade</taxon>
        <taxon>Phaseoleae</taxon>
        <taxon>Vigna</taxon>
    </lineage>
</organism>
<feature type="domain" description="Protein kinase" evidence="18">
    <location>
        <begin position="143"/>
        <end position="322"/>
    </location>
</feature>
<evidence type="ECO:0000256" key="6">
    <source>
        <dbReference type="ARBA" id="ARBA00022692"/>
    </source>
</evidence>
<evidence type="ECO:0000256" key="10">
    <source>
        <dbReference type="ARBA" id="ARBA00022777"/>
    </source>
</evidence>
<evidence type="ECO:0000256" key="1">
    <source>
        <dbReference type="ARBA" id="ARBA00004167"/>
    </source>
</evidence>
<evidence type="ECO:0000256" key="13">
    <source>
        <dbReference type="ARBA" id="ARBA00023136"/>
    </source>
</evidence>
<keyword evidence="8" id="KW-0677">Repeat</keyword>
<evidence type="ECO:0000256" key="17">
    <source>
        <dbReference type="ARBA" id="ARBA00048679"/>
    </source>
</evidence>
<dbReference type="PANTHER" id="PTHR47986">
    <property type="entry name" value="OSJNBA0070M12.3 PROTEIN"/>
    <property type="match status" value="1"/>
</dbReference>
<comment type="catalytic activity">
    <reaction evidence="17">
        <text>L-seryl-[protein] + ATP = O-phospho-L-seryl-[protein] + ADP + H(+)</text>
        <dbReference type="Rhea" id="RHEA:17989"/>
        <dbReference type="Rhea" id="RHEA-COMP:9863"/>
        <dbReference type="Rhea" id="RHEA-COMP:11604"/>
        <dbReference type="ChEBI" id="CHEBI:15378"/>
        <dbReference type="ChEBI" id="CHEBI:29999"/>
        <dbReference type="ChEBI" id="CHEBI:30616"/>
        <dbReference type="ChEBI" id="CHEBI:83421"/>
        <dbReference type="ChEBI" id="CHEBI:456216"/>
        <dbReference type="EC" id="2.7.11.1"/>
    </reaction>
</comment>
<dbReference type="InterPro" id="IPR000719">
    <property type="entry name" value="Prot_kinase_dom"/>
</dbReference>
<sequence length="322" mass="36531">MVEAGNMVISIQVLRNAMDNFSEKNILGQGGFGTVYRGELYDGYCMDGNKKRLVYEYMPQGTLSRHLFNWLEEGQEPLEWNKRLTIALDVAKGVEYLHGFTHQSFIHNDLKRSNILLGDDMRGKEGKASIDTTIARTFGYLAPDEKNILGQGGFETVYRGELYDGTRIEVKRMGYGAITGKGAAEFKSEIVVYTKVHHLHVVALLGYGLEGNEKLLVYECMPQGTLRRHLFNWPEEGLELEWNRRLMIALDVAKGVEYLHGLTHQRFIHRDLKPSNILLGDDMRAKVADFGLMRLSLKGKASIETKNARTFVYLALEYASIT</sequence>
<evidence type="ECO:0000256" key="5">
    <source>
        <dbReference type="ARBA" id="ARBA00022679"/>
    </source>
</evidence>
<dbReference type="Gene3D" id="1.10.510.10">
    <property type="entry name" value="Transferase(Phosphotransferase) domain 1"/>
    <property type="match status" value="2"/>
</dbReference>
<dbReference type="GO" id="GO:0016020">
    <property type="term" value="C:membrane"/>
    <property type="evidence" value="ECO:0007669"/>
    <property type="project" value="UniProtKB-SubCell"/>
</dbReference>
<evidence type="ECO:0000256" key="3">
    <source>
        <dbReference type="ARBA" id="ARBA00022527"/>
    </source>
</evidence>
<keyword evidence="4" id="KW-0433">Leucine-rich repeat</keyword>
<evidence type="ECO:0000256" key="11">
    <source>
        <dbReference type="ARBA" id="ARBA00022840"/>
    </source>
</evidence>
<keyword evidence="11" id="KW-0067">ATP-binding</keyword>
<dbReference type="GO" id="GO:0004674">
    <property type="term" value="F:protein serine/threonine kinase activity"/>
    <property type="evidence" value="ECO:0007669"/>
    <property type="project" value="UniProtKB-KW"/>
</dbReference>
<evidence type="ECO:0000256" key="12">
    <source>
        <dbReference type="ARBA" id="ARBA00022989"/>
    </source>
</evidence>
<dbReference type="InterPro" id="IPR052422">
    <property type="entry name" value="Auxin_Ser/Thr_Kinase"/>
</dbReference>
<dbReference type="GO" id="GO:0005524">
    <property type="term" value="F:ATP binding"/>
    <property type="evidence" value="ECO:0007669"/>
    <property type="project" value="UniProtKB-KW"/>
</dbReference>
<reference evidence="19 20" key="1">
    <citation type="journal article" date="2023" name="Life. Sci Alliance">
        <title>Evolutionary insights into 3D genome organization and epigenetic landscape of Vigna mungo.</title>
        <authorList>
            <person name="Junaid A."/>
            <person name="Singh B."/>
            <person name="Bhatia S."/>
        </authorList>
    </citation>
    <scope>NUCLEOTIDE SEQUENCE [LARGE SCALE GENOMIC DNA]</scope>
    <source>
        <strain evidence="19">Urdbean</strain>
    </source>
</reference>
<accession>A0AAQ3MH92</accession>
<evidence type="ECO:0000256" key="7">
    <source>
        <dbReference type="ARBA" id="ARBA00022729"/>
    </source>
</evidence>
<dbReference type="EMBL" id="CP144690">
    <property type="protein sequence ID" value="WVY90860.1"/>
    <property type="molecule type" value="Genomic_DNA"/>
</dbReference>
<keyword evidence="5" id="KW-0808">Transferase</keyword>
<proteinExistence type="predicted"/>
<keyword evidence="15" id="KW-0325">Glycoprotein</keyword>
<dbReference type="InterPro" id="IPR008271">
    <property type="entry name" value="Ser/Thr_kinase_AS"/>
</dbReference>
<keyword evidence="14" id="KW-0675">Receptor</keyword>
<evidence type="ECO:0000256" key="2">
    <source>
        <dbReference type="ARBA" id="ARBA00012513"/>
    </source>
</evidence>
<evidence type="ECO:0000313" key="19">
    <source>
        <dbReference type="EMBL" id="WVY90860.1"/>
    </source>
</evidence>
<dbReference type="InterPro" id="IPR001245">
    <property type="entry name" value="Ser-Thr/Tyr_kinase_cat_dom"/>
</dbReference>
<protein>
    <recommendedName>
        <fullName evidence="2">non-specific serine/threonine protein kinase</fullName>
        <ecNumber evidence="2">2.7.11.1</ecNumber>
    </recommendedName>
</protein>
<keyword evidence="6" id="KW-0812">Transmembrane</keyword>
<dbReference type="PROSITE" id="PS50011">
    <property type="entry name" value="PROTEIN_KINASE_DOM"/>
    <property type="match status" value="1"/>
</dbReference>
<evidence type="ECO:0000313" key="20">
    <source>
        <dbReference type="Proteomes" id="UP001374535"/>
    </source>
</evidence>
<evidence type="ECO:0000256" key="15">
    <source>
        <dbReference type="ARBA" id="ARBA00023180"/>
    </source>
</evidence>
<evidence type="ECO:0000256" key="8">
    <source>
        <dbReference type="ARBA" id="ARBA00022737"/>
    </source>
</evidence>
<keyword evidence="12" id="KW-1133">Transmembrane helix</keyword>
<evidence type="ECO:0000256" key="16">
    <source>
        <dbReference type="ARBA" id="ARBA00047899"/>
    </source>
</evidence>
<name>A0AAQ3MH92_VIGMU</name>
<keyword evidence="10" id="KW-0418">Kinase</keyword>
<evidence type="ECO:0000259" key="18">
    <source>
        <dbReference type="PROSITE" id="PS50011"/>
    </source>
</evidence>
<dbReference type="Gene3D" id="3.30.200.20">
    <property type="entry name" value="Phosphorylase Kinase, domain 1"/>
    <property type="match status" value="2"/>
</dbReference>
<dbReference type="PROSITE" id="PS00108">
    <property type="entry name" value="PROTEIN_KINASE_ST"/>
    <property type="match status" value="1"/>
</dbReference>
<keyword evidence="3" id="KW-0723">Serine/threonine-protein kinase</keyword>
<evidence type="ECO:0000256" key="4">
    <source>
        <dbReference type="ARBA" id="ARBA00022614"/>
    </source>
</evidence>
<dbReference type="EC" id="2.7.11.1" evidence="2"/>
<keyword evidence="20" id="KW-1185">Reference proteome</keyword>
<gene>
    <name evidence="19" type="ORF">V8G54_036374</name>
</gene>
<comment type="subcellular location">
    <subcellularLocation>
        <location evidence="1">Membrane</location>
        <topology evidence="1">Single-pass membrane protein</topology>
    </subcellularLocation>
</comment>
<dbReference type="InterPro" id="IPR011009">
    <property type="entry name" value="Kinase-like_dom_sf"/>
</dbReference>
<evidence type="ECO:0000256" key="9">
    <source>
        <dbReference type="ARBA" id="ARBA00022741"/>
    </source>
</evidence>
<dbReference type="Pfam" id="PF07714">
    <property type="entry name" value="PK_Tyr_Ser-Thr"/>
    <property type="match status" value="2"/>
</dbReference>
<evidence type="ECO:0000256" key="14">
    <source>
        <dbReference type="ARBA" id="ARBA00023170"/>
    </source>
</evidence>
<dbReference type="FunFam" id="1.10.510.10:FF:001023">
    <property type="entry name" value="Os07g0541700 protein"/>
    <property type="match status" value="1"/>
</dbReference>
<dbReference type="SUPFAM" id="SSF56112">
    <property type="entry name" value="Protein kinase-like (PK-like)"/>
    <property type="match status" value="2"/>
</dbReference>
<dbReference type="AlphaFoldDB" id="A0AAQ3MH92"/>
<keyword evidence="7" id="KW-0732">Signal</keyword>
<dbReference type="SMART" id="SM00220">
    <property type="entry name" value="S_TKc"/>
    <property type="match status" value="1"/>
</dbReference>
<dbReference type="PANTHER" id="PTHR47986:SF34">
    <property type="entry name" value="RECEPTOR-LIKE KINASE TMK2"/>
    <property type="match status" value="1"/>
</dbReference>
<dbReference type="Proteomes" id="UP001374535">
    <property type="component" value="Chromosome 11"/>
</dbReference>
<keyword evidence="13" id="KW-0472">Membrane</keyword>
<comment type="catalytic activity">
    <reaction evidence="16">
        <text>L-threonyl-[protein] + ATP = O-phospho-L-threonyl-[protein] + ADP + H(+)</text>
        <dbReference type="Rhea" id="RHEA:46608"/>
        <dbReference type="Rhea" id="RHEA-COMP:11060"/>
        <dbReference type="Rhea" id="RHEA-COMP:11605"/>
        <dbReference type="ChEBI" id="CHEBI:15378"/>
        <dbReference type="ChEBI" id="CHEBI:30013"/>
        <dbReference type="ChEBI" id="CHEBI:30616"/>
        <dbReference type="ChEBI" id="CHEBI:61977"/>
        <dbReference type="ChEBI" id="CHEBI:456216"/>
        <dbReference type="EC" id="2.7.11.1"/>
    </reaction>
</comment>
<keyword evidence="9" id="KW-0547">Nucleotide-binding</keyword>